<evidence type="ECO:0000256" key="7">
    <source>
        <dbReference type="ARBA" id="ARBA00023004"/>
    </source>
</evidence>
<evidence type="ECO:0000256" key="11">
    <source>
        <dbReference type="SAM" id="Phobius"/>
    </source>
</evidence>
<keyword evidence="4" id="KW-0410">Iron transport</keyword>
<comment type="similarity">
    <text evidence="2">Belongs to the major facilitator superfamily.</text>
</comment>
<dbReference type="Gene3D" id="1.20.1250.20">
    <property type="entry name" value="MFS general substrate transporter like domains"/>
    <property type="match status" value="2"/>
</dbReference>
<dbReference type="FunFam" id="1.20.1250.20:FF:000302">
    <property type="entry name" value="MFS siderochrome iron transporter MirB"/>
    <property type="match status" value="1"/>
</dbReference>
<feature type="transmembrane region" description="Helical" evidence="11">
    <location>
        <begin position="455"/>
        <end position="481"/>
    </location>
</feature>
<dbReference type="GO" id="GO:0005886">
    <property type="term" value="C:plasma membrane"/>
    <property type="evidence" value="ECO:0007669"/>
    <property type="project" value="TreeGrafter"/>
</dbReference>
<feature type="transmembrane region" description="Helical" evidence="11">
    <location>
        <begin position="397"/>
        <end position="415"/>
    </location>
</feature>
<dbReference type="GO" id="GO:0022857">
    <property type="term" value="F:transmembrane transporter activity"/>
    <property type="evidence" value="ECO:0007669"/>
    <property type="project" value="InterPro"/>
</dbReference>
<evidence type="ECO:0000313" key="13">
    <source>
        <dbReference type="Proteomes" id="UP000325780"/>
    </source>
</evidence>
<proteinExistence type="inferred from homology"/>
<reference evidence="12 13" key="1">
    <citation type="submission" date="2019-04" db="EMBL/GenBank/DDBJ databases">
        <title>Friends and foes A comparative genomics study of 23 Aspergillus species from section Flavi.</title>
        <authorList>
            <consortium name="DOE Joint Genome Institute"/>
            <person name="Kjaerbolling I."/>
            <person name="Vesth T."/>
            <person name="Frisvad J.C."/>
            <person name="Nybo J.L."/>
            <person name="Theobald S."/>
            <person name="Kildgaard S."/>
            <person name="Isbrandt T."/>
            <person name="Kuo A."/>
            <person name="Sato A."/>
            <person name="Lyhne E.K."/>
            <person name="Kogle M.E."/>
            <person name="Wiebenga A."/>
            <person name="Kun R.S."/>
            <person name="Lubbers R.J."/>
            <person name="Makela M.R."/>
            <person name="Barry K."/>
            <person name="Chovatia M."/>
            <person name="Clum A."/>
            <person name="Daum C."/>
            <person name="Haridas S."/>
            <person name="He G."/>
            <person name="LaButti K."/>
            <person name="Lipzen A."/>
            <person name="Mondo S."/>
            <person name="Riley R."/>
            <person name="Salamov A."/>
            <person name="Simmons B.A."/>
            <person name="Magnuson J.K."/>
            <person name="Henrissat B."/>
            <person name="Mortensen U.H."/>
            <person name="Larsen T.O."/>
            <person name="Devries R.P."/>
            <person name="Grigoriev I.V."/>
            <person name="Machida M."/>
            <person name="Baker S.E."/>
            <person name="Andersen M.R."/>
        </authorList>
    </citation>
    <scope>NUCLEOTIDE SEQUENCE [LARGE SCALE GENOMIC DNA]</scope>
    <source>
        <strain evidence="12 13">IBT 18842</strain>
    </source>
</reference>
<feature type="transmembrane region" description="Helical" evidence="11">
    <location>
        <begin position="145"/>
        <end position="162"/>
    </location>
</feature>
<evidence type="ECO:0000256" key="3">
    <source>
        <dbReference type="ARBA" id="ARBA00022448"/>
    </source>
</evidence>
<feature type="region of interest" description="Disordered" evidence="10">
    <location>
        <begin position="1"/>
        <end position="30"/>
    </location>
</feature>
<dbReference type="GO" id="GO:0006826">
    <property type="term" value="P:iron ion transport"/>
    <property type="evidence" value="ECO:0007669"/>
    <property type="project" value="UniProtKB-KW"/>
</dbReference>
<keyword evidence="8" id="KW-0406">Ion transport</keyword>
<gene>
    <name evidence="12" type="ORF">BDV25DRAFT_170667</name>
</gene>
<protein>
    <submittedName>
        <fullName evidence="12">Major facilitator superfamily domain-containing protein</fullName>
    </submittedName>
</protein>
<keyword evidence="3" id="KW-0813">Transport</keyword>
<evidence type="ECO:0000256" key="5">
    <source>
        <dbReference type="ARBA" id="ARBA00022692"/>
    </source>
</evidence>
<keyword evidence="5 11" id="KW-0812">Transmembrane</keyword>
<keyword evidence="13" id="KW-1185">Reference proteome</keyword>
<feature type="transmembrane region" description="Helical" evidence="11">
    <location>
        <begin position="44"/>
        <end position="65"/>
    </location>
</feature>
<evidence type="ECO:0000256" key="6">
    <source>
        <dbReference type="ARBA" id="ARBA00022989"/>
    </source>
</evidence>
<feature type="transmembrane region" description="Helical" evidence="11">
    <location>
        <begin position="290"/>
        <end position="309"/>
    </location>
</feature>
<feature type="transmembrane region" description="Helical" evidence="11">
    <location>
        <begin position="118"/>
        <end position="139"/>
    </location>
</feature>
<sequence>MSDIPPKASAVNEDPMPSEQSFPIETDQDQQDGVRVAEAVAATWAKTSLITVYSCMWLLYFVNGLNNNLTSNLSAYITSDFSDHSALTVIGVVTNIMTAAFILPVAKVLNMWDRTLGLCLMLLVTILGLIMMAACNGIATYCAAQVFYTVGFTSIIFCVDVLTSDTSSLRDRGLAFGFTSSPYIITAFAGSPLSEQFHASNWRWAYGCIVIILPVVALPLVVTWELAKRKAAKQNHLQYKQKETRSLMETGKFYFIEFDVIGILLLIAGFTLFLLSFVLAGSTAGQWRSAKILCMLIIGGMVIIIFGLYERFWSPKPFIPHHLLTSRTVIGACLLDFTYQVSYYCWNAYFTSYLQVVYNASITQAGYISAIFDLIDPLWLIGCGYLIRVTGQFKWQLMWAVPLYILTGGLMIYFRSPGHSIGYMCMCEIFLGISGGTMILIEQVAVLAASKHEDYAAMLALLSLFGNLGGSVGNSISGAIWTNTFPAKLRGLLPDADKDKWEDIYGSLDVQLSYPVGSEVRNAINSAYALSQRDMLIAGTAIMALSIGWVFMIRNIRVKDNDGVKKVLF</sequence>
<feature type="transmembrane region" description="Helical" evidence="11">
    <location>
        <begin position="421"/>
        <end position="448"/>
    </location>
</feature>
<dbReference type="FunFam" id="1.20.1250.20:FF:000284">
    <property type="entry name" value="Siderophore iron transporter mirB"/>
    <property type="match status" value="1"/>
</dbReference>
<keyword evidence="9 11" id="KW-0472">Membrane</keyword>
<evidence type="ECO:0000256" key="10">
    <source>
        <dbReference type="SAM" id="MobiDB-lite"/>
    </source>
</evidence>
<name>A0A5N6U132_ASPAV</name>
<organism evidence="12 13">
    <name type="scientific">Aspergillus avenaceus</name>
    <dbReference type="NCBI Taxonomy" id="36643"/>
    <lineage>
        <taxon>Eukaryota</taxon>
        <taxon>Fungi</taxon>
        <taxon>Dikarya</taxon>
        <taxon>Ascomycota</taxon>
        <taxon>Pezizomycotina</taxon>
        <taxon>Eurotiomycetes</taxon>
        <taxon>Eurotiomycetidae</taxon>
        <taxon>Eurotiales</taxon>
        <taxon>Aspergillaceae</taxon>
        <taxon>Aspergillus</taxon>
        <taxon>Aspergillus subgen. Circumdati</taxon>
    </lineage>
</organism>
<evidence type="ECO:0000256" key="8">
    <source>
        <dbReference type="ARBA" id="ARBA00023065"/>
    </source>
</evidence>
<dbReference type="OrthoDB" id="4078873at2759"/>
<comment type="subcellular location">
    <subcellularLocation>
        <location evidence="1">Membrane</location>
        <topology evidence="1">Multi-pass membrane protein</topology>
    </subcellularLocation>
</comment>
<dbReference type="Proteomes" id="UP000325780">
    <property type="component" value="Unassembled WGS sequence"/>
</dbReference>
<dbReference type="InterPro" id="IPR036259">
    <property type="entry name" value="MFS_trans_sf"/>
</dbReference>
<feature type="transmembrane region" description="Helical" evidence="11">
    <location>
        <begin position="204"/>
        <end position="227"/>
    </location>
</feature>
<dbReference type="Pfam" id="PF07690">
    <property type="entry name" value="MFS_1"/>
    <property type="match status" value="1"/>
</dbReference>
<dbReference type="EMBL" id="ML742056">
    <property type="protein sequence ID" value="KAE8152268.1"/>
    <property type="molecule type" value="Genomic_DNA"/>
</dbReference>
<evidence type="ECO:0000256" key="1">
    <source>
        <dbReference type="ARBA" id="ARBA00004141"/>
    </source>
</evidence>
<keyword evidence="7" id="KW-0408">Iron</keyword>
<dbReference type="GO" id="GO:0010106">
    <property type="term" value="P:cellular response to iron ion starvation"/>
    <property type="evidence" value="ECO:0007669"/>
    <property type="project" value="UniProtKB-ARBA"/>
</dbReference>
<evidence type="ECO:0000256" key="4">
    <source>
        <dbReference type="ARBA" id="ARBA00022496"/>
    </source>
</evidence>
<feature type="transmembrane region" description="Helical" evidence="11">
    <location>
        <begin position="253"/>
        <end position="278"/>
    </location>
</feature>
<dbReference type="PANTHER" id="PTHR23501">
    <property type="entry name" value="MAJOR FACILITATOR SUPERFAMILY"/>
    <property type="match status" value="1"/>
</dbReference>
<evidence type="ECO:0000256" key="2">
    <source>
        <dbReference type="ARBA" id="ARBA00008335"/>
    </source>
</evidence>
<feature type="transmembrane region" description="Helical" evidence="11">
    <location>
        <begin position="174"/>
        <end position="192"/>
    </location>
</feature>
<feature type="transmembrane region" description="Helical" evidence="11">
    <location>
        <begin position="535"/>
        <end position="556"/>
    </location>
</feature>
<dbReference type="PANTHER" id="PTHR23501:SF55">
    <property type="entry name" value="SIDEROPHORE IRON TRANSPORTER, PUTATIVE (AFU_ORTHOLOGUE AFUA_3G03440)-RELATED"/>
    <property type="match status" value="1"/>
</dbReference>
<evidence type="ECO:0000313" key="12">
    <source>
        <dbReference type="EMBL" id="KAE8152268.1"/>
    </source>
</evidence>
<dbReference type="InterPro" id="IPR011701">
    <property type="entry name" value="MFS"/>
</dbReference>
<keyword evidence="6 11" id="KW-1133">Transmembrane helix</keyword>
<accession>A0A5N6U132</accession>
<evidence type="ECO:0000256" key="9">
    <source>
        <dbReference type="ARBA" id="ARBA00023136"/>
    </source>
</evidence>
<dbReference type="SUPFAM" id="SSF103473">
    <property type="entry name" value="MFS general substrate transporter"/>
    <property type="match status" value="1"/>
</dbReference>
<feature type="transmembrane region" description="Helical" evidence="11">
    <location>
        <begin position="85"/>
        <end position="106"/>
    </location>
</feature>
<dbReference type="AlphaFoldDB" id="A0A5N6U132"/>